<protein>
    <recommendedName>
        <fullName evidence="4">rRNA adenine N(6)-methyltransferase</fullName>
    </recommendedName>
</protein>
<evidence type="ECO:0000256" key="1">
    <source>
        <dbReference type="SAM" id="MobiDB-lite"/>
    </source>
</evidence>
<accession>A0A507QSN3</accession>
<sequence length="620" mass="69913">MAQRWAPLARYPLTQAIYDNAVKGARKGYQIRADIVSETLCDQILQRLSPFLQNRAPIDILDLWPGAGLWSSKVNDLIKPRRHILVESSTVQRYYGKFLKDLEGQKPCYRILTIDPWLDHDWPQLFKEYLPEQGQSNQSNTGKALTKNDTLLVLASPFYLGSKKYHYTSARWWARFMKACAQQSEFHTYGSVRMLAFLPAAEAGIILPRSIKDRKGPALLTEAVTSNAFEVACTHEFGEWVAWKEWDLLVDNTARVAERAAERGVVTPPGREAPVIPMAPQSPSPGRKAIPYIPHAMHGRLCEVAEDLKTLNPGSGKKADSALKKKLKQSIDYLNFENQRTYEATEVLKQQVEVDELAKSLSRGAADPKADLDELKALDAKIASMRSTIHTTMRNFPYKISTKAQMLIDSRQAALRSGSFDDAVLLYDRRPFEAMQIDDEEIFPRGLPTSLIYFEADLDSPIVRRLDKLDAPQRTELTSYLDLILPSLVSRTDRTLEELLQLIFPNTQINDIVKTIPSLSKYAGKKLKPDFENCPKTLHPDHEDVAAGKEPDPAMSFQENIDYDFTDFRARALPVNVLLDIIIEYLKLPNKLSALELTRHLGGSVTSAMATGGMSMKKLH</sequence>
<dbReference type="EMBL" id="VIFY01000124">
    <property type="protein sequence ID" value="TQB70050.1"/>
    <property type="molecule type" value="Genomic_DNA"/>
</dbReference>
<dbReference type="AlphaFoldDB" id="A0A507QSN3"/>
<dbReference type="Proteomes" id="UP000319663">
    <property type="component" value="Unassembled WGS sequence"/>
</dbReference>
<reference evidence="2 3" key="1">
    <citation type="submission" date="2019-06" db="EMBL/GenBank/DDBJ databases">
        <title>Wine fermentation using esterase from Monascus purpureus.</title>
        <authorList>
            <person name="Geng C."/>
            <person name="Zhang Y."/>
        </authorList>
    </citation>
    <scope>NUCLEOTIDE SEQUENCE [LARGE SCALE GENOMIC DNA]</scope>
    <source>
        <strain evidence="2">HQ1</strain>
    </source>
</reference>
<gene>
    <name evidence="2" type="ORF">MPDQ_001019</name>
</gene>
<dbReference type="OrthoDB" id="16079at2759"/>
<dbReference type="Gene3D" id="3.40.50.150">
    <property type="entry name" value="Vaccinia Virus protein VP39"/>
    <property type="match status" value="1"/>
</dbReference>
<organism evidence="2 3">
    <name type="scientific">Monascus purpureus</name>
    <name type="common">Red mold</name>
    <name type="synonym">Monascus anka</name>
    <dbReference type="NCBI Taxonomy" id="5098"/>
    <lineage>
        <taxon>Eukaryota</taxon>
        <taxon>Fungi</taxon>
        <taxon>Dikarya</taxon>
        <taxon>Ascomycota</taxon>
        <taxon>Pezizomycotina</taxon>
        <taxon>Eurotiomycetes</taxon>
        <taxon>Eurotiomycetidae</taxon>
        <taxon>Eurotiales</taxon>
        <taxon>Aspergillaceae</taxon>
        <taxon>Monascus</taxon>
    </lineage>
</organism>
<evidence type="ECO:0008006" key="4">
    <source>
        <dbReference type="Google" id="ProtNLM"/>
    </source>
</evidence>
<feature type="region of interest" description="Disordered" evidence="1">
    <location>
        <begin position="261"/>
        <end position="286"/>
    </location>
</feature>
<comment type="caution">
    <text evidence="2">The sequence shown here is derived from an EMBL/GenBank/DDBJ whole genome shotgun (WGS) entry which is preliminary data.</text>
</comment>
<proteinExistence type="predicted"/>
<evidence type="ECO:0000313" key="2">
    <source>
        <dbReference type="EMBL" id="TQB70050.1"/>
    </source>
</evidence>
<keyword evidence="3" id="KW-1185">Reference proteome</keyword>
<evidence type="ECO:0000313" key="3">
    <source>
        <dbReference type="Proteomes" id="UP000319663"/>
    </source>
</evidence>
<name>A0A507QSN3_MONPU</name>
<dbReference type="InterPro" id="IPR029063">
    <property type="entry name" value="SAM-dependent_MTases_sf"/>
</dbReference>